<dbReference type="CDD" id="cd01065">
    <property type="entry name" value="NAD_bind_Shikimate_DH"/>
    <property type="match status" value="1"/>
</dbReference>
<name>A0A315ZCQ4_SEDFL</name>
<dbReference type="SUPFAM" id="SSF51735">
    <property type="entry name" value="NAD(P)-binding Rossmann-fold domains"/>
    <property type="match status" value="1"/>
</dbReference>
<organism evidence="5 6">
    <name type="scientific">Sediminitomix flava</name>
    <dbReference type="NCBI Taxonomy" id="379075"/>
    <lineage>
        <taxon>Bacteria</taxon>
        <taxon>Pseudomonadati</taxon>
        <taxon>Bacteroidota</taxon>
        <taxon>Cytophagia</taxon>
        <taxon>Cytophagales</taxon>
        <taxon>Flammeovirgaceae</taxon>
        <taxon>Sediminitomix</taxon>
    </lineage>
</organism>
<evidence type="ECO:0000256" key="1">
    <source>
        <dbReference type="ARBA" id="ARBA00004871"/>
    </source>
</evidence>
<proteinExistence type="predicted"/>
<sequence>MKKYGLIGYPLTHSFSKKYFADKYERENITDAQYELYELAQIEEFKDLISENNFSGLNVTIPYKEQVIQFLDKLDPQTAERIGAVNVIKFEENGQKVGYNSDYIGFARSLDKFLPHHNMKALILGTGGASKAIRAVLDDRNIPHKYVSRNAGEDILSYDQLSEELMGEYHLIINTTPLGTYPKEDTFPNIPYEYLTEDHYLMDLVYNPEVTLFMQKGLDKGAKAKNGHEMLIGQAEGAWEIWNQ</sequence>
<protein>
    <submittedName>
        <fullName evidence="5">Shikimate dehydrogenase</fullName>
    </submittedName>
</protein>
<dbReference type="PANTHER" id="PTHR21089:SF1">
    <property type="entry name" value="BIFUNCTIONAL 3-DEHYDROQUINATE DEHYDRATASE_SHIKIMATE DEHYDROGENASE, CHLOROPLASTIC"/>
    <property type="match status" value="1"/>
</dbReference>
<evidence type="ECO:0000313" key="6">
    <source>
        <dbReference type="Proteomes" id="UP000245535"/>
    </source>
</evidence>
<dbReference type="GO" id="GO:0005829">
    <property type="term" value="C:cytosol"/>
    <property type="evidence" value="ECO:0007669"/>
    <property type="project" value="TreeGrafter"/>
</dbReference>
<dbReference type="AlphaFoldDB" id="A0A315ZCQ4"/>
<dbReference type="Gene3D" id="3.40.50.720">
    <property type="entry name" value="NAD(P)-binding Rossmann-like Domain"/>
    <property type="match status" value="1"/>
</dbReference>
<keyword evidence="3" id="KW-0057">Aromatic amino acid biosynthesis</keyword>
<dbReference type="InterPro" id="IPR013708">
    <property type="entry name" value="Shikimate_DH-bd_N"/>
</dbReference>
<dbReference type="Pfam" id="PF08501">
    <property type="entry name" value="Shikimate_dh_N"/>
    <property type="match status" value="1"/>
</dbReference>
<dbReference type="InterPro" id="IPR036291">
    <property type="entry name" value="NAD(P)-bd_dom_sf"/>
</dbReference>
<gene>
    <name evidence="5" type="ORF">BC781_102922</name>
</gene>
<feature type="domain" description="Shikimate dehydrogenase substrate binding N-terminal" evidence="4">
    <location>
        <begin position="6"/>
        <end position="88"/>
    </location>
</feature>
<comment type="caution">
    <text evidence="5">The sequence shown here is derived from an EMBL/GenBank/DDBJ whole genome shotgun (WGS) entry which is preliminary data.</text>
</comment>
<keyword evidence="3" id="KW-0028">Amino-acid biosynthesis</keyword>
<evidence type="ECO:0000313" key="5">
    <source>
        <dbReference type="EMBL" id="PWJ43365.1"/>
    </source>
</evidence>
<dbReference type="GO" id="GO:0019632">
    <property type="term" value="P:shikimate metabolic process"/>
    <property type="evidence" value="ECO:0007669"/>
    <property type="project" value="TreeGrafter"/>
</dbReference>
<dbReference type="RefSeq" id="WP_109617850.1">
    <property type="nucleotide sequence ID" value="NZ_QGDO01000002.1"/>
</dbReference>
<evidence type="ECO:0000259" key="4">
    <source>
        <dbReference type="Pfam" id="PF08501"/>
    </source>
</evidence>
<dbReference type="GO" id="GO:0050661">
    <property type="term" value="F:NADP binding"/>
    <property type="evidence" value="ECO:0007669"/>
    <property type="project" value="TreeGrafter"/>
</dbReference>
<accession>A0A315ZCQ4</accession>
<comment type="pathway">
    <text evidence="1">Metabolic intermediate biosynthesis; chorismate biosynthesis; chorismate from D-erythrose 4-phosphate and phosphoenolpyruvate: step 4/7.</text>
</comment>
<dbReference type="OrthoDB" id="9792692at2"/>
<dbReference type="InterPro" id="IPR022893">
    <property type="entry name" value="Shikimate_DH_fam"/>
</dbReference>
<dbReference type="Gene3D" id="3.40.50.10860">
    <property type="entry name" value="Leucine Dehydrogenase, chain A, domain 1"/>
    <property type="match status" value="1"/>
</dbReference>
<dbReference type="GO" id="GO:0009423">
    <property type="term" value="P:chorismate biosynthetic process"/>
    <property type="evidence" value="ECO:0007669"/>
    <property type="project" value="TreeGrafter"/>
</dbReference>
<dbReference type="SUPFAM" id="SSF53223">
    <property type="entry name" value="Aminoacid dehydrogenase-like, N-terminal domain"/>
    <property type="match status" value="1"/>
</dbReference>
<dbReference type="PANTHER" id="PTHR21089">
    <property type="entry name" value="SHIKIMATE DEHYDROGENASE"/>
    <property type="match status" value="1"/>
</dbReference>
<dbReference type="EMBL" id="QGDO01000002">
    <property type="protein sequence ID" value="PWJ43365.1"/>
    <property type="molecule type" value="Genomic_DNA"/>
</dbReference>
<keyword evidence="6" id="KW-1185">Reference proteome</keyword>
<dbReference type="GO" id="GO:0004764">
    <property type="term" value="F:shikimate 3-dehydrogenase (NADP+) activity"/>
    <property type="evidence" value="ECO:0007669"/>
    <property type="project" value="InterPro"/>
</dbReference>
<reference evidence="5 6" key="1">
    <citation type="submission" date="2018-03" db="EMBL/GenBank/DDBJ databases">
        <title>Genomic Encyclopedia of Archaeal and Bacterial Type Strains, Phase II (KMG-II): from individual species to whole genera.</title>
        <authorList>
            <person name="Goeker M."/>
        </authorList>
    </citation>
    <scope>NUCLEOTIDE SEQUENCE [LARGE SCALE GENOMIC DNA]</scope>
    <source>
        <strain evidence="5 6">DSM 28229</strain>
    </source>
</reference>
<dbReference type="GO" id="GO:0009073">
    <property type="term" value="P:aromatic amino acid family biosynthetic process"/>
    <property type="evidence" value="ECO:0007669"/>
    <property type="project" value="UniProtKB-KW"/>
</dbReference>
<dbReference type="InterPro" id="IPR046346">
    <property type="entry name" value="Aminoacid_DH-like_N_sf"/>
</dbReference>
<keyword evidence="2" id="KW-0560">Oxidoreductase</keyword>
<evidence type="ECO:0000256" key="2">
    <source>
        <dbReference type="ARBA" id="ARBA00023002"/>
    </source>
</evidence>
<dbReference type="Proteomes" id="UP000245535">
    <property type="component" value="Unassembled WGS sequence"/>
</dbReference>
<evidence type="ECO:0000256" key="3">
    <source>
        <dbReference type="ARBA" id="ARBA00023141"/>
    </source>
</evidence>